<name>I1IVU7_BRADI</name>
<dbReference type="Pfam" id="PF04535">
    <property type="entry name" value="CASP_dom"/>
    <property type="match status" value="1"/>
</dbReference>
<evidence type="ECO:0000256" key="3">
    <source>
        <dbReference type="ARBA" id="ARBA00011489"/>
    </source>
</evidence>
<reference evidence="10" key="2">
    <citation type="submission" date="2017-06" db="EMBL/GenBank/DDBJ databases">
        <title>WGS assembly of Brachypodium distachyon.</title>
        <authorList>
            <consortium name="The International Brachypodium Initiative"/>
            <person name="Lucas S."/>
            <person name="Harmon-Smith M."/>
            <person name="Lail K."/>
            <person name="Tice H."/>
            <person name="Grimwood J."/>
            <person name="Bruce D."/>
            <person name="Barry K."/>
            <person name="Shu S."/>
            <person name="Lindquist E."/>
            <person name="Wang M."/>
            <person name="Pitluck S."/>
            <person name="Vogel J.P."/>
            <person name="Garvin D.F."/>
            <person name="Mockler T.C."/>
            <person name="Schmutz J."/>
            <person name="Rokhsar D."/>
            <person name="Bevan M.W."/>
        </authorList>
    </citation>
    <scope>NUCLEOTIDE SEQUENCE</scope>
    <source>
        <strain evidence="10">Bd21</strain>
    </source>
</reference>
<dbReference type="GO" id="GO:0005886">
    <property type="term" value="C:plasma membrane"/>
    <property type="evidence" value="ECO:0007669"/>
    <property type="project" value="UniProtKB-SubCell"/>
</dbReference>
<protein>
    <recommendedName>
        <fullName evidence="8">CASP-like protein</fullName>
    </recommendedName>
</protein>
<comment type="subcellular location">
    <subcellularLocation>
        <location evidence="1 8">Cell membrane</location>
        <topology evidence="1 8">Multi-pass membrane protein</topology>
    </subcellularLocation>
</comment>
<sequence>MLFRGFDWQYRQLQFGIEGGSRILLANASVNVQSFLVAASALLCIWSLSMMILDAYALLVKRLLRHHQLVRLITIGDAIIGALLFTAASASGSCVWHI</sequence>
<evidence type="ECO:0000313" key="12">
    <source>
        <dbReference type="Proteomes" id="UP000008810"/>
    </source>
</evidence>
<dbReference type="AlphaFoldDB" id="I1IVU7"/>
<gene>
    <name evidence="10" type="ORF">BRADI_5g01980v3</name>
</gene>
<organism evidence="11">
    <name type="scientific">Brachypodium distachyon</name>
    <name type="common">Purple false brome</name>
    <name type="synonym">Trachynia distachya</name>
    <dbReference type="NCBI Taxonomy" id="15368"/>
    <lineage>
        <taxon>Eukaryota</taxon>
        <taxon>Viridiplantae</taxon>
        <taxon>Streptophyta</taxon>
        <taxon>Embryophyta</taxon>
        <taxon>Tracheophyta</taxon>
        <taxon>Spermatophyta</taxon>
        <taxon>Magnoliopsida</taxon>
        <taxon>Liliopsida</taxon>
        <taxon>Poales</taxon>
        <taxon>Poaceae</taxon>
        <taxon>BOP clade</taxon>
        <taxon>Pooideae</taxon>
        <taxon>Stipodae</taxon>
        <taxon>Brachypodieae</taxon>
        <taxon>Brachypodium</taxon>
    </lineage>
</organism>
<evidence type="ECO:0000256" key="2">
    <source>
        <dbReference type="ARBA" id="ARBA00007651"/>
    </source>
</evidence>
<dbReference type="InterPro" id="IPR006702">
    <property type="entry name" value="CASP_dom"/>
</dbReference>
<keyword evidence="7 8" id="KW-0472">Membrane</keyword>
<evidence type="ECO:0000256" key="6">
    <source>
        <dbReference type="ARBA" id="ARBA00022989"/>
    </source>
</evidence>
<reference evidence="10 11" key="1">
    <citation type="journal article" date="2010" name="Nature">
        <title>Genome sequencing and analysis of the model grass Brachypodium distachyon.</title>
        <authorList>
            <consortium name="International Brachypodium Initiative"/>
        </authorList>
    </citation>
    <scope>NUCLEOTIDE SEQUENCE [LARGE SCALE GENOMIC DNA]</scope>
    <source>
        <strain evidence="10 11">Bd21</strain>
    </source>
</reference>
<evidence type="ECO:0000256" key="7">
    <source>
        <dbReference type="ARBA" id="ARBA00023136"/>
    </source>
</evidence>
<dbReference type="STRING" id="15368.I1IVU7"/>
<dbReference type="EnsemblPlants" id="KQJ81644">
    <property type="protein sequence ID" value="KQJ81644"/>
    <property type="gene ID" value="BRADI_5g01980v3"/>
</dbReference>
<dbReference type="GO" id="GO:0016020">
    <property type="term" value="C:membrane"/>
    <property type="evidence" value="ECO:0000318"/>
    <property type="project" value="GO_Central"/>
</dbReference>
<dbReference type="Gramene" id="KQJ81644">
    <property type="protein sequence ID" value="KQJ81644"/>
    <property type="gene ID" value="BRADI_5g01980v3"/>
</dbReference>
<evidence type="ECO:0000256" key="1">
    <source>
        <dbReference type="ARBA" id="ARBA00004651"/>
    </source>
</evidence>
<dbReference type="HOGENOM" id="CLU_2336531_0_0_1"/>
<reference evidence="11" key="3">
    <citation type="submission" date="2018-08" db="UniProtKB">
        <authorList>
            <consortium name="EnsemblPlants"/>
        </authorList>
    </citation>
    <scope>IDENTIFICATION</scope>
    <source>
        <strain evidence="11">cv. Bd21</strain>
    </source>
</reference>
<keyword evidence="4 8" id="KW-1003">Cell membrane</keyword>
<comment type="subunit">
    <text evidence="3 8">Homodimer and heterodimers.</text>
</comment>
<evidence type="ECO:0000313" key="10">
    <source>
        <dbReference type="EMBL" id="KQJ81644.1"/>
    </source>
</evidence>
<dbReference type="InterPro" id="IPR045009">
    <property type="entry name" value="CASPL-5"/>
</dbReference>
<evidence type="ECO:0000313" key="11">
    <source>
        <dbReference type="EnsemblPlants" id="KQJ81644"/>
    </source>
</evidence>
<evidence type="ECO:0000256" key="8">
    <source>
        <dbReference type="RuleBase" id="RU361233"/>
    </source>
</evidence>
<evidence type="ECO:0000256" key="4">
    <source>
        <dbReference type="ARBA" id="ARBA00022475"/>
    </source>
</evidence>
<keyword evidence="6 8" id="KW-1133">Transmembrane helix</keyword>
<evidence type="ECO:0000259" key="9">
    <source>
        <dbReference type="Pfam" id="PF04535"/>
    </source>
</evidence>
<dbReference type="Proteomes" id="UP000008810">
    <property type="component" value="Chromosome 5"/>
</dbReference>
<feature type="transmembrane region" description="Helical" evidence="8">
    <location>
        <begin position="35"/>
        <end position="57"/>
    </location>
</feature>
<evidence type="ECO:0000256" key="5">
    <source>
        <dbReference type="ARBA" id="ARBA00022692"/>
    </source>
</evidence>
<feature type="domain" description="Casparian strip membrane protein" evidence="9">
    <location>
        <begin position="34"/>
        <end position="95"/>
    </location>
</feature>
<keyword evidence="5 8" id="KW-0812">Transmembrane</keyword>
<dbReference type="InParanoid" id="I1IVU7"/>
<accession>I1IVU7</accession>
<dbReference type="EMBL" id="CM000884">
    <property type="protein sequence ID" value="KQJ81644.1"/>
    <property type="molecule type" value="Genomic_DNA"/>
</dbReference>
<dbReference type="PANTHER" id="PTHR32021">
    <property type="entry name" value="CASP-LIKE PROTEIN 5B3"/>
    <property type="match status" value="1"/>
</dbReference>
<dbReference type="PANTHER" id="PTHR32021:SF19">
    <property type="entry name" value="CASP-LIKE PROTEIN 5A2"/>
    <property type="match status" value="1"/>
</dbReference>
<feature type="transmembrane region" description="Helical" evidence="8">
    <location>
        <begin position="69"/>
        <end position="90"/>
    </location>
</feature>
<proteinExistence type="inferred from homology"/>
<keyword evidence="12" id="KW-1185">Reference proteome</keyword>
<comment type="caution">
    <text evidence="8">Lacks conserved residue(s) required for the propagation of feature annotation.</text>
</comment>
<comment type="similarity">
    <text evidence="2 8">Belongs to the Casparian strip membrane proteins (CASP) family.</text>
</comment>